<evidence type="ECO:0000313" key="2">
    <source>
        <dbReference type="Proteomes" id="UP000324176"/>
    </source>
</evidence>
<sequence length="42" mass="4642">MSNHCRTAEAVAAKLAITEVKPEILPEDKGKIGRKLRGQPER</sequence>
<dbReference type="AlphaFoldDB" id="A0A5D3YBM8"/>
<name>A0A5D3YBM8_9PROT</name>
<gene>
    <name evidence="1" type="ORF">BCL69_105214</name>
</gene>
<evidence type="ECO:0000313" key="1">
    <source>
        <dbReference type="EMBL" id="TYP81182.1"/>
    </source>
</evidence>
<proteinExistence type="predicted"/>
<protein>
    <submittedName>
        <fullName evidence="1">Uncharacterized protein</fullName>
    </submittedName>
</protein>
<dbReference type="EMBL" id="VNHT01000052">
    <property type="protein sequence ID" value="TYP81182.1"/>
    <property type="molecule type" value="Genomic_DNA"/>
</dbReference>
<dbReference type="Proteomes" id="UP000324176">
    <property type="component" value="Unassembled WGS sequence"/>
</dbReference>
<dbReference type="RefSeq" id="WP_258920404.1">
    <property type="nucleotide sequence ID" value="NZ_CBDIPD010000028.1"/>
</dbReference>
<organism evidence="1 2">
    <name type="scientific">Nitrosomonas communis</name>
    <dbReference type="NCBI Taxonomy" id="44574"/>
    <lineage>
        <taxon>Bacteria</taxon>
        <taxon>Pseudomonadati</taxon>
        <taxon>Pseudomonadota</taxon>
        <taxon>Betaproteobacteria</taxon>
        <taxon>Nitrosomonadales</taxon>
        <taxon>Nitrosomonadaceae</taxon>
        <taxon>Nitrosomonas</taxon>
    </lineage>
</organism>
<accession>A0A5D3YBM8</accession>
<comment type="caution">
    <text evidence="1">The sequence shown here is derived from an EMBL/GenBank/DDBJ whole genome shotgun (WGS) entry which is preliminary data.</text>
</comment>
<reference evidence="1 2" key="1">
    <citation type="submission" date="2019-07" db="EMBL/GenBank/DDBJ databases">
        <title>Active sludge and wastewater microbial communities from Klosterneuburg, Austria.</title>
        <authorList>
            <person name="Wagner M."/>
        </authorList>
    </citation>
    <scope>NUCLEOTIDE SEQUENCE [LARGE SCALE GENOMIC DNA]</scope>
    <source>
        <strain evidence="1 2">Nm2</strain>
    </source>
</reference>